<gene>
    <name evidence="8" type="ORF">DC363_16380</name>
</gene>
<evidence type="ECO:0000313" key="8">
    <source>
        <dbReference type="EMBL" id="PVA05221.1"/>
    </source>
</evidence>
<keyword evidence="5" id="KW-0804">Transcription</keyword>
<evidence type="ECO:0000256" key="5">
    <source>
        <dbReference type="ARBA" id="ARBA00023163"/>
    </source>
</evidence>
<dbReference type="Pfam" id="PF01845">
    <property type="entry name" value="CcdB"/>
    <property type="match status" value="1"/>
</dbReference>
<dbReference type="Gene3D" id="2.30.30.110">
    <property type="match status" value="1"/>
</dbReference>
<proteinExistence type="inferred from homology"/>
<dbReference type="GO" id="GO:0006276">
    <property type="term" value="P:plasmid maintenance"/>
    <property type="evidence" value="ECO:0007669"/>
    <property type="project" value="InterPro"/>
</dbReference>
<protein>
    <recommendedName>
        <fullName evidence="2">Toxin CcdB</fullName>
    </recommendedName>
    <alternativeName>
        <fullName evidence="7">Cytotoxic protein CcdB</fullName>
    </alternativeName>
    <alternativeName>
        <fullName evidence="6">Protein LetD</fullName>
    </alternativeName>
</protein>
<dbReference type="OrthoDB" id="9813510at2"/>
<comment type="caution">
    <text evidence="8">The sequence shown here is derived from an EMBL/GenBank/DDBJ whole genome shotgun (WGS) entry which is preliminary data.</text>
</comment>
<keyword evidence="3" id="KW-0678">Repressor</keyword>
<accession>A0A2T7FSS4</accession>
<sequence length="91" mass="9789">MRDGHEIVCRVQTDLGIETPYILCAPVLPRSQWGALTPKLHIPIHLDGAPHVILMSQLVALPSVQIGSVIGDASAWRDKIVAAVDLLVSGF</sequence>
<dbReference type="SUPFAM" id="SSF50118">
    <property type="entry name" value="Cell growth inhibitor/plasmid maintenance toxic component"/>
    <property type="match status" value="1"/>
</dbReference>
<keyword evidence="9" id="KW-1185">Reference proteome</keyword>
<evidence type="ECO:0000256" key="6">
    <source>
        <dbReference type="ARBA" id="ARBA00029628"/>
    </source>
</evidence>
<dbReference type="GO" id="GO:0008657">
    <property type="term" value="F:DNA topoisomerase type II (double strand cut, ATP-hydrolyzing) inhibitor activity"/>
    <property type="evidence" value="ECO:0007669"/>
    <property type="project" value="InterPro"/>
</dbReference>
<name>A0A2T7FSS4_9RHOB</name>
<dbReference type="Proteomes" id="UP000244817">
    <property type="component" value="Unassembled WGS sequence"/>
</dbReference>
<reference evidence="8 9" key="1">
    <citation type="submission" date="2018-04" db="EMBL/GenBank/DDBJ databases">
        <title>Pelagivirga bohaiensis gen. nov., sp. nov., a bacterium isolated from the Bohai Sea.</title>
        <authorList>
            <person name="Ji X."/>
        </authorList>
    </citation>
    <scope>NUCLEOTIDE SEQUENCE [LARGE SCALE GENOMIC DNA]</scope>
    <source>
        <strain evidence="8 9">BH-SD16</strain>
    </source>
</reference>
<evidence type="ECO:0000256" key="2">
    <source>
        <dbReference type="ARBA" id="ARBA00015075"/>
    </source>
</evidence>
<dbReference type="InterPro" id="IPR011067">
    <property type="entry name" value="Plasmid_toxin/cell-grow_inhib"/>
</dbReference>
<dbReference type="AlphaFoldDB" id="A0A2T7FSS4"/>
<evidence type="ECO:0000313" key="9">
    <source>
        <dbReference type="Proteomes" id="UP000244817"/>
    </source>
</evidence>
<keyword evidence="4" id="KW-0805">Transcription regulation</keyword>
<evidence type="ECO:0000256" key="1">
    <source>
        <dbReference type="ARBA" id="ARBA00005230"/>
    </source>
</evidence>
<organism evidence="8 9">
    <name type="scientific">Thalassorhabdomicrobium marinisediminis</name>
    <dbReference type="NCBI Taxonomy" id="2170577"/>
    <lineage>
        <taxon>Bacteria</taxon>
        <taxon>Pseudomonadati</taxon>
        <taxon>Pseudomonadota</taxon>
        <taxon>Alphaproteobacteria</taxon>
        <taxon>Rhodobacterales</taxon>
        <taxon>Paracoccaceae</taxon>
        <taxon>Thalassorhabdomicrobium</taxon>
    </lineage>
</organism>
<evidence type="ECO:0000256" key="4">
    <source>
        <dbReference type="ARBA" id="ARBA00023015"/>
    </source>
</evidence>
<comment type="similarity">
    <text evidence="1">Belongs to the CcdB toxin family.</text>
</comment>
<evidence type="ECO:0000256" key="3">
    <source>
        <dbReference type="ARBA" id="ARBA00022491"/>
    </source>
</evidence>
<evidence type="ECO:0000256" key="7">
    <source>
        <dbReference type="ARBA" id="ARBA00033135"/>
    </source>
</evidence>
<dbReference type="EMBL" id="QCYG01000014">
    <property type="protein sequence ID" value="PVA05221.1"/>
    <property type="molecule type" value="Genomic_DNA"/>
</dbReference>
<dbReference type="InterPro" id="IPR002712">
    <property type="entry name" value="CcdB"/>
</dbReference>